<dbReference type="EMBL" id="FWFQ01000028">
    <property type="protein sequence ID" value="SLN60338.1"/>
    <property type="molecule type" value="Genomic_DNA"/>
</dbReference>
<keyword evidence="7" id="KW-1185">Reference proteome</keyword>
<evidence type="ECO:0000259" key="5">
    <source>
        <dbReference type="PROSITE" id="PS50977"/>
    </source>
</evidence>
<dbReference type="InterPro" id="IPR023772">
    <property type="entry name" value="DNA-bd_HTH_TetR-type_CS"/>
</dbReference>
<dbReference type="Pfam" id="PF00440">
    <property type="entry name" value="TetR_N"/>
    <property type="match status" value="1"/>
</dbReference>
<evidence type="ECO:0000256" key="4">
    <source>
        <dbReference type="PROSITE-ProRule" id="PRU00335"/>
    </source>
</evidence>
<dbReference type="InterPro" id="IPR001647">
    <property type="entry name" value="HTH_TetR"/>
</dbReference>
<organism evidence="6 7">
    <name type="scientific">Pseudoruegeria aquimaris</name>
    <dbReference type="NCBI Taxonomy" id="393663"/>
    <lineage>
        <taxon>Bacteria</taxon>
        <taxon>Pseudomonadati</taxon>
        <taxon>Pseudomonadota</taxon>
        <taxon>Alphaproteobacteria</taxon>
        <taxon>Rhodobacterales</taxon>
        <taxon>Roseobacteraceae</taxon>
        <taxon>Pseudoruegeria</taxon>
    </lineage>
</organism>
<dbReference type="PANTHER" id="PTHR30055:SF234">
    <property type="entry name" value="HTH-TYPE TRANSCRIPTIONAL REGULATOR BETI"/>
    <property type="match status" value="1"/>
</dbReference>
<dbReference type="SUPFAM" id="SSF46689">
    <property type="entry name" value="Homeodomain-like"/>
    <property type="match status" value="1"/>
</dbReference>
<dbReference type="PROSITE" id="PS50977">
    <property type="entry name" value="HTH_TETR_2"/>
    <property type="match status" value="1"/>
</dbReference>
<feature type="DNA-binding region" description="H-T-H motif" evidence="4">
    <location>
        <begin position="30"/>
        <end position="49"/>
    </location>
</feature>
<proteinExistence type="predicted"/>
<dbReference type="PROSITE" id="PS01081">
    <property type="entry name" value="HTH_TETR_1"/>
    <property type="match status" value="1"/>
</dbReference>
<name>A0A1Y5TC35_9RHOB</name>
<reference evidence="6 7" key="1">
    <citation type="submission" date="2017-03" db="EMBL/GenBank/DDBJ databases">
        <authorList>
            <person name="Afonso C.L."/>
            <person name="Miller P.J."/>
            <person name="Scott M.A."/>
            <person name="Spackman E."/>
            <person name="Goraichik I."/>
            <person name="Dimitrov K.M."/>
            <person name="Suarez D.L."/>
            <person name="Swayne D.E."/>
        </authorList>
    </citation>
    <scope>NUCLEOTIDE SEQUENCE [LARGE SCALE GENOMIC DNA]</scope>
    <source>
        <strain evidence="6 7">CECT 7680</strain>
    </source>
</reference>
<evidence type="ECO:0000256" key="3">
    <source>
        <dbReference type="ARBA" id="ARBA00023163"/>
    </source>
</evidence>
<dbReference type="SUPFAM" id="SSF48498">
    <property type="entry name" value="Tetracyclin repressor-like, C-terminal domain"/>
    <property type="match status" value="1"/>
</dbReference>
<evidence type="ECO:0000256" key="1">
    <source>
        <dbReference type="ARBA" id="ARBA00023015"/>
    </source>
</evidence>
<sequence length="190" mass="20842">MPDTRKEKTRARLRSAIVAEAVEKGLSGLTVGGVVARAKVSAGTVYVHFANKDDMLRQCYLELKRAFHEASTTGRDLPDTAAMIRSMWVHMFEWVAAHPLEFLFLEQASLANILTPEQAGEVRLYAEDIAALLRRGVEDGTLAPLDPDVLSLLLTAPAMQLARKAVAQGQAISTDDVDLIFNRVWRAIAA</sequence>
<dbReference type="Pfam" id="PF22604">
    <property type="entry name" value="TetR_HI_0893_C"/>
    <property type="match status" value="1"/>
</dbReference>
<dbReference type="InterPro" id="IPR036271">
    <property type="entry name" value="Tet_transcr_reg_TetR-rel_C_sf"/>
</dbReference>
<keyword evidence="2 4" id="KW-0238">DNA-binding</keyword>
<dbReference type="GO" id="GO:0000976">
    <property type="term" value="F:transcription cis-regulatory region binding"/>
    <property type="evidence" value="ECO:0007669"/>
    <property type="project" value="TreeGrafter"/>
</dbReference>
<evidence type="ECO:0000313" key="6">
    <source>
        <dbReference type="EMBL" id="SLN60338.1"/>
    </source>
</evidence>
<dbReference type="AlphaFoldDB" id="A0A1Y5TC35"/>
<dbReference type="RefSeq" id="WP_245824692.1">
    <property type="nucleotide sequence ID" value="NZ_FWFQ01000028.1"/>
</dbReference>
<keyword evidence="1" id="KW-0805">Transcription regulation</keyword>
<gene>
    <name evidence="6" type="ORF">PSA7680_03177</name>
</gene>
<dbReference type="Proteomes" id="UP000193409">
    <property type="component" value="Unassembled WGS sequence"/>
</dbReference>
<dbReference type="InterPro" id="IPR050109">
    <property type="entry name" value="HTH-type_TetR-like_transc_reg"/>
</dbReference>
<evidence type="ECO:0000256" key="2">
    <source>
        <dbReference type="ARBA" id="ARBA00023125"/>
    </source>
</evidence>
<feature type="domain" description="HTH tetR-type" evidence="5">
    <location>
        <begin position="7"/>
        <end position="67"/>
    </location>
</feature>
<accession>A0A1Y5TC35</accession>
<protein>
    <submittedName>
        <fullName evidence="6">Putative HTH-type transcriptional regulator</fullName>
    </submittedName>
</protein>
<dbReference type="InterPro" id="IPR009057">
    <property type="entry name" value="Homeodomain-like_sf"/>
</dbReference>
<dbReference type="GO" id="GO:0003700">
    <property type="term" value="F:DNA-binding transcription factor activity"/>
    <property type="evidence" value="ECO:0007669"/>
    <property type="project" value="TreeGrafter"/>
</dbReference>
<dbReference type="InterPro" id="IPR054422">
    <property type="entry name" value="TetR-like_HI_0893_C"/>
</dbReference>
<dbReference type="Gene3D" id="1.10.357.10">
    <property type="entry name" value="Tetracycline Repressor, domain 2"/>
    <property type="match status" value="1"/>
</dbReference>
<evidence type="ECO:0000313" key="7">
    <source>
        <dbReference type="Proteomes" id="UP000193409"/>
    </source>
</evidence>
<keyword evidence="3" id="KW-0804">Transcription</keyword>
<dbReference type="PANTHER" id="PTHR30055">
    <property type="entry name" value="HTH-TYPE TRANSCRIPTIONAL REGULATOR RUTR"/>
    <property type="match status" value="1"/>
</dbReference>